<dbReference type="Gene3D" id="3.30.200.20">
    <property type="entry name" value="Phosphorylase Kinase, domain 1"/>
    <property type="match status" value="1"/>
</dbReference>
<organism evidence="2">
    <name type="scientific">marine metagenome</name>
    <dbReference type="NCBI Taxonomy" id="408172"/>
    <lineage>
        <taxon>unclassified sequences</taxon>
        <taxon>metagenomes</taxon>
        <taxon>ecological metagenomes</taxon>
    </lineage>
</organism>
<dbReference type="Gene3D" id="3.90.1200.10">
    <property type="match status" value="1"/>
</dbReference>
<dbReference type="InterPro" id="IPR011009">
    <property type="entry name" value="Kinase-like_dom_sf"/>
</dbReference>
<feature type="non-terminal residue" evidence="2">
    <location>
        <position position="210"/>
    </location>
</feature>
<reference evidence="2" key="1">
    <citation type="submission" date="2018-05" db="EMBL/GenBank/DDBJ databases">
        <authorList>
            <person name="Lanie J.A."/>
            <person name="Ng W.-L."/>
            <person name="Kazmierczak K.M."/>
            <person name="Andrzejewski T.M."/>
            <person name="Davidsen T.M."/>
            <person name="Wayne K.J."/>
            <person name="Tettelin H."/>
            <person name="Glass J.I."/>
            <person name="Rusch D."/>
            <person name="Podicherti R."/>
            <person name="Tsui H.-C.T."/>
            <person name="Winkler M.E."/>
        </authorList>
    </citation>
    <scope>NUCLEOTIDE SEQUENCE</scope>
</reference>
<gene>
    <name evidence="2" type="ORF">METZ01_LOCUS458455</name>
</gene>
<name>A0A383ADA4_9ZZZZ</name>
<protein>
    <recommendedName>
        <fullName evidence="1">Aminoglycoside phosphotransferase domain-containing protein</fullName>
    </recommendedName>
</protein>
<dbReference type="EMBL" id="UINC01191126">
    <property type="protein sequence ID" value="SVE05601.1"/>
    <property type="molecule type" value="Genomic_DNA"/>
</dbReference>
<accession>A0A383ADA4</accession>
<dbReference type="SUPFAM" id="SSF56112">
    <property type="entry name" value="Protein kinase-like (PK-like)"/>
    <property type="match status" value="1"/>
</dbReference>
<dbReference type="InterPro" id="IPR002575">
    <property type="entry name" value="Aminoglycoside_PTrfase"/>
</dbReference>
<proteinExistence type="predicted"/>
<dbReference type="Pfam" id="PF01636">
    <property type="entry name" value="APH"/>
    <property type="match status" value="1"/>
</dbReference>
<sequence>MRFKILPIADDASFRKFYRLILNKKSKIIVFSRKEKYKNLIAYTAINKFLRKNKVLAPKLLAHNYPKGIIVIEDFGDISFHKVLLRQKKKLLIYKKLVDLLLKIQKIKPRLRIKNIIGKSHAVNKYSNKYLHKESDLFFDWYLPLFLNKRKVLDIKKKTKKILSLLYSSLNFPNSYFVHRDYHVQNLMKVGTKIGVIDSQDALIGNPAYD</sequence>
<evidence type="ECO:0000259" key="1">
    <source>
        <dbReference type="Pfam" id="PF01636"/>
    </source>
</evidence>
<evidence type="ECO:0000313" key="2">
    <source>
        <dbReference type="EMBL" id="SVE05601.1"/>
    </source>
</evidence>
<feature type="domain" description="Aminoglycoside phosphotransferase" evidence="1">
    <location>
        <begin position="5"/>
        <end position="210"/>
    </location>
</feature>
<dbReference type="AlphaFoldDB" id="A0A383ADA4"/>